<dbReference type="InterPro" id="IPR012093">
    <property type="entry name" value="Pirin"/>
</dbReference>
<evidence type="ECO:0000259" key="3">
    <source>
        <dbReference type="Pfam" id="PF02678"/>
    </source>
</evidence>
<accession>A0AA96ZVA5</accession>
<comment type="similarity">
    <text evidence="1 2">Belongs to the pirin family.</text>
</comment>
<dbReference type="EMBL" id="CP131060">
    <property type="protein sequence ID" value="WNY25206.1"/>
    <property type="molecule type" value="Genomic_DNA"/>
</dbReference>
<feature type="domain" description="Pirin C-terminal" evidence="4">
    <location>
        <begin position="174"/>
        <end position="279"/>
    </location>
</feature>
<dbReference type="RefSeq" id="WP_338103239.1">
    <property type="nucleotide sequence ID" value="NZ_CP131060.1"/>
</dbReference>
<evidence type="ECO:0000259" key="4">
    <source>
        <dbReference type="Pfam" id="PF05726"/>
    </source>
</evidence>
<dbReference type="InterPro" id="IPR008778">
    <property type="entry name" value="Pirin_C_dom"/>
</dbReference>
<sequence length="283" mass="31639">MSVRNVKKIIQGRNTIDGAGVKLVRVVGYHDVKEFDPFLMLDAFDSSDPKDYVKGFPHHPHRGIETVTYLISGRIEHEDSLKNKGVIGSGDCQWMTAGSGIIHQEMPKPAGRMLGCQLWVNLPAKDKMTDPKYRDITQNMIPEVVENGTVIRILAGNYNGKSGAMQADYVKINYLDVTMKPNTAWSFETNPESTLFIYILEGSSNFNGKNKNPVSVFEKSAVLFGGGEMFETTARTDGVRFLLFEGKPLNEPIVWGGPIVMNTAEELEFAFYELEHGTFIKHK</sequence>
<dbReference type="InterPro" id="IPR003829">
    <property type="entry name" value="Pirin_N_dom"/>
</dbReference>
<dbReference type="AlphaFoldDB" id="A0AA96ZVA5"/>
<name>A0AA96ZVA5_9EURY</name>
<dbReference type="PANTHER" id="PTHR13903">
    <property type="entry name" value="PIRIN-RELATED"/>
    <property type="match status" value="1"/>
</dbReference>
<dbReference type="SUPFAM" id="SSF51182">
    <property type="entry name" value="RmlC-like cupins"/>
    <property type="match status" value="1"/>
</dbReference>
<proteinExistence type="inferred from homology"/>
<dbReference type="Pfam" id="PF02678">
    <property type="entry name" value="Pirin"/>
    <property type="match status" value="1"/>
</dbReference>
<keyword evidence="6" id="KW-1185">Reference proteome</keyword>
<reference evidence="5 6" key="1">
    <citation type="submission" date="2023-07" db="EMBL/GenBank/DDBJ databases">
        <title>Closed genoem sequence of Methanosarcinaceae archaeon Ac7.</title>
        <authorList>
            <person name="Poehlein A."/>
            <person name="Protasov E."/>
            <person name="Platt K."/>
            <person name="Reeh H."/>
            <person name="Daniel R."/>
            <person name="Brune A."/>
        </authorList>
    </citation>
    <scope>NUCLEOTIDE SEQUENCE [LARGE SCALE GENOMIC DNA]</scope>
    <source>
        <strain evidence="5 6">Ac7</strain>
    </source>
</reference>
<dbReference type="PANTHER" id="PTHR13903:SF8">
    <property type="entry name" value="PIRIN"/>
    <property type="match status" value="1"/>
</dbReference>
<dbReference type="Gene3D" id="2.60.120.10">
    <property type="entry name" value="Jelly Rolls"/>
    <property type="match status" value="2"/>
</dbReference>
<dbReference type="PIRSF" id="PIRSF006232">
    <property type="entry name" value="Pirin"/>
    <property type="match status" value="1"/>
</dbReference>
<dbReference type="Pfam" id="PF05726">
    <property type="entry name" value="Pirin_C"/>
    <property type="match status" value="1"/>
</dbReference>
<dbReference type="CDD" id="cd02247">
    <property type="entry name" value="cupin_pirin_C"/>
    <property type="match status" value="1"/>
</dbReference>
<evidence type="ECO:0008006" key="7">
    <source>
        <dbReference type="Google" id="ProtNLM"/>
    </source>
</evidence>
<dbReference type="InterPro" id="IPR011051">
    <property type="entry name" value="RmlC_Cupin_sf"/>
</dbReference>
<dbReference type="InterPro" id="IPR014710">
    <property type="entry name" value="RmlC-like_jellyroll"/>
</dbReference>
<dbReference type="Proteomes" id="UP001303587">
    <property type="component" value="Chromosome"/>
</dbReference>
<dbReference type="CDD" id="cd02909">
    <property type="entry name" value="cupin_pirin_N"/>
    <property type="match status" value="1"/>
</dbReference>
<protein>
    <recommendedName>
        <fullName evidence="7">Pirin family protein</fullName>
    </recommendedName>
</protein>
<feature type="domain" description="Pirin N-terminal" evidence="3">
    <location>
        <begin position="22"/>
        <end position="120"/>
    </location>
</feature>
<gene>
    <name evidence="5" type="ORF">MsAc7_07520</name>
</gene>
<evidence type="ECO:0000256" key="1">
    <source>
        <dbReference type="ARBA" id="ARBA00008416"/>
    </source>
</evidence>
<evidence type="ECO:0000313" key="5">
    <source>
        <dbReference type="EMBL" id="WNY25206.1"/>
    </source>
</evidence>
<organism evidence="5 6">
    <name type="scientific">Methanolapillus millepedarum</name>
    <dbReference type="NCBI Taxonomy" id="3028296"/>
    <lineage>
        <taxon>Archaea</taxon>
        <taxon>Methanobacteriati</taxon>
        <taxon>Methanobacteriota</taxon>
        <taxon>Stenosarchaea group</taxon>
        <taxon>Methanomicrobia</taxon>
        <taxon>Methanosarcinales</taxon>
        <taxon>Methanosarcinaceae</taxon>
        <taxon>Methanolapillus</taxon>
    </lineage>
</organism>
<dbReference type="GeneID" id="89229861"/>
<evidence type="ECO:0000313" key="6">
    <source>
        <dbReference type="Proteomes" id="UP001303587"/>
    </source>
</evidence>
<evidence type="ECO:0000256" key="2">
    <source>
        <dbReference type="RuleBase" id="RU003457"/>
    </source>
</evidence>